<feature type="domain" description="Rhodanese" evidence="12">
    <location>
        <begin position="382"/>
        <end position="489"/>
    </location>
</feature>
<keyword evidence="5 10" id="KW-0378">Hydrolase</keyword>
<gene>
    <name evidence="13" type="ORF">PDIGIT_LOCUS8296</name>
</gene>
<evidence type="ECO:0000256" key="10">
    <source>
        <dbReference type="RuleBase" id="RU368028"/>
    </source>
</evidence>
<keyword evidence="4 10" id="KW-0498">Mitosis</keyword>
<keyword evidence="6 10" id="KW-0904">Protein phosphatase</keyword>
<evidence type="ECO:0000256" key="11">
    <source>
        <dbReference type="SAM" id="MobiDB-lite"/>
    </source>
</evidence>
<evidence type="ECO:0000256" key="9">
    <source>
        <dbReference type="ARBA" id="ARBA00067190"/>
    </source>
</evidence>
<dbReference type="SMART" id="SM00450">
    <property type="entry name" value="RHOD"/>
    <property type="match status" value="1"/>
</dbReference>
<comment type="caution">
    <text evidence="13">The sequence shown here is derived from an EMBL/GenBank/DDBJ whole genome shotgun (WGS) entry which is preliminary data.</text>
</comment>
<evidence type="ECO:0000256" key="4">
    <source>
        <dbReference type="ARBA" id="ARBA00022776"/>
    </source>
</evidence>
<dbReference type="AlphaFoldDB" id="A0A9W4UHQ7"/>
<evidence type="ECO:0000256" key="7">
    <source>
        <dbReference type="ARBA" id="ARBA00023306"/>
    </source>
</evidence>
<dbReference type="Proteomes" id="UP001152607">
    <property type="component" value="Unassembled WGS sequence"/>
</dbReference>
<dbReference type="InterPro" id="IPR001763">
    <property type="entry name" value="Rhodanese-like_dom"/>
</dbReference>
<proteinExistence type="inferred from homology"/>
<feature type="compositionally biased region" description="Pro residues" evidence="11">
    <location>
        <begin position="180"/>
        <end position="189"/>
    </location>
</feature>
<dbReference type="EC" id="3.1.3.48" evidence="2 10"/>
<keyword evidence="14" id="KW-1185">Reference proteome</keyword>
<dbReference type="GO" id="GO:0005737">
    <property type="term" value="C:cytoplasm"/>
    <property type="evidence" value="ECO:0007669"/>
    <property type="project" value="TreeGrafter"/>
</dbReference>
<dbReference type="Gene3D" id="3.40.250.10">
    <property type="entry name" value="Rhodanese-like domain"/>
    <property type="match status" value="1"/>
</dbReference>
<dbReference type="PANTHER" id="PTHR10828:SF17">
    <property type="entry name" value="PROTEIN-TYROSINE-PHOSPHATASE"/>
    <property type="match status" value="1"/>
</dbReference>
<evidence type="ECO:0000256" key="2">
    <source>
        <dbReference type="ARBA" id="ARBA00013064"/>
    </source>
</evidence>
<keyword evidence="7 10" id="KW-0131">Cell cycle</keyword>
<comment type="function">
    <text evidence="10">Tyrosine protein phosphatase which functions as a dosage-dependent inducer of mitotic progression.</text>
</comment>
<organism evidence="13 14">
    <name type="scientific">Periconia digitata</name>
    <dbReference type="NCBI Taxonomy" id="1303443"/>
    <lineage>
        <taxon>Eukaryota</taxon>
        <taxon>Fungi</taxon>
        <taxon>Dikarya</taxon>
        <taxon>Ascomycota</taxon>
        <taxon>Pezizomycotina</taxon>
        <taxon>Dothideomycetes</taxon>
        <taxon>Pleosporomycetidae</taxon>
        <taxon>Pleosporales</taxon>
        <taxon>Massarineae</taxon>
        <taxon>Periconiaceae</taxon>
        <taxon>Periconia</taxon>
    </lineage>
</organism>
<comment type="catalytic activity">
    <reaction evidence="8 10">
        <text>O-phospho-L-tyrosyl-[protein] + H2O = L-tyrosyl-[protein] + phosphate</text>
        <dbReference type="Rhea" id="RHEA:10684"/>
        <dbReference type="Rhea" id="RHEA-COMP:10136"/>
        <dbReference type="Rhea" id="RHEA-COMP:20101"/>
        <dbReference type="ChEBI" id="CHEBI:15377"/>
        <dbReference type="ChEBI" id="CHEBI:43474"/>
        <dbReference type="ChEBI" id="CHEBI:46858"/>
        <dbReference type="ChEBI" id="CHEBI:61978"/>
        <dbReference type="EC" id="3.1.3.48"/>
    </reaction>
</comment>
<reference evidence="13" key="1">
    <citation type="submission" date="2023-01" db="EMBL/GenBank/DDBJ databases">
        <authorList>
            <person name="Van Ghelder C."/>
            <person name="Rancurel C."/>
        </authorList>
    </citation>
    <scope>NUCLEOTIDE SEQUENCE</scope>
    <source>
        <strain evidence="13">CNCM I-4278</strain>
    </source>
</reference>
<evidence type="ECO:0000256" key="5">
    <source>
        <dbReference type="ARBA" id="ARBA00022801"/>
    </source>
</evidence>
<feature type="region of interest" description="Disordered" evidence="11">
    <location>
        <begin position="179"/>
        <end position="214"/>
    </location>
</feature>
<dbReference type="SUPFAM" id="SSF52821">
    <property type="entry name" value="Rhodanese/Cell cycle control phosphatase"/>
    <property type="match status" value="1"/>
</dbReference>
<evidence type="ECO:0000313" key="14">
    <source>
        <dbReference type="Proteomes" id="UP001152607"/>
    </source>
</evidence>
<dbReference type="GO" id="GO:0005634">
    <property type="term" value="C:nucleus"/>
    <property type="evidence" value="ECO:0007669"/>
    <property type="project" value="TreeGrafter"/>
</dbReference>
<evidence type="ECO:0000313" key="13">
    <source>
        <dbReference type="EMBL" id="CAI6335217.1"/>
    </source>
</evidence>
<dbReference type="InterPro" id="IPR036873">
    <property type="entry name" value="Rhodanese-like_dom_sf"/>
</dbReference>
<dbReference type="PANTHER" id="PTHR10828">
    <property type="entry name" value="M-PHASE INDUCER PHOSPHATASE DUAL SPECIFICITY PHOSPHATASE CDC25"/>
    <property type="match status" value="1"/>
</dbReference>
<dbReference type="GO" id="GO:0051301">
    <property type="term" value="P:cell division"/>
    <property type="evidence" value="ECO:0007669"/>
    <property type="project" value="UniProtKB-UniRule"/>
</dbReference>
<dbReference type="InterPro" id="IPR000751">
    <property type="entry name" value="MPI_Phosphatase"/>
</dbReference>
<evidence type="ECO:0000256" key="6">
    <source>
        <dbReference type="ARBA" id="ARBA00022912"/>
    </source>
</evidence>
<dbReference type="EMBL" id="CAOQHR010000005">
    <property type="protein sequence ID" value="CAI6335217.1"/>
    <property type="molecule type" value="Genomic_DNA"/>
</dbReference>
<dbReference type="Pfam" id="PF00581">
    <property type="entry name" value="Rhodanese"/>
    <property type="match status" value="1"/>
</dbReference>
<dbReference type="CDD" id="cd01530">
    <property type="entry name" value="Cdc25"/>
    <property type="match status" value="1"/>
</dbReference>
<dbReference type="GO" id="GO:0004725">
    <property type="term" value="F:protein tyrosine phosphatase activity"/>
    <property type="evidence" value="ECO:0007669"/>
    <property type="project" value="UniProtKB-UniRule"/>
</dbReference>
<comment type="similarity">
    <text evidence="1 10">Belongs to the MPI phosphatase family.</text>
</comment>
<name>A0A9W4UHQ7_9PLEO</name>
<dbReference type="PROSITE" id="PS50206">
    <property type="entry name" value="RHODANESE_3"/>
    <property type="match status" value="1"/>
</dbReference>
<dbReference type="GO" id="GO:0000086">
    <property type="term" value="P:G2/M transition of mitotic cell cycle"/>
    <property type="evidence" value="ECO:0007669"/>
    <property type="project" value="TreeGrafter"/>
</dbReference>
<dbReference type="OrthoDB" id="26523at2759"/>
<accession>A0A9W4UHQ7</accession>
<evidence type="ECO:0000259" key="12">
    <source>
        <dbReference type="PROSITE" id="PS50206"/>
    </source>
</evidence>
<protein>
    <recommendedName>
        <fullName evidence="9 10">M-phase inducer phosphatase</fullName>
        <ecNumber evidence="2 10">3.1.3.48</ecNumber>
    </recommendedName>
</protein>
<dbReference type="FunFam" id="3.40.250.10:FF:000021">
    <property type="entry name" value="M-phase inducer phosphatase cdc-25.2"/>
    <property type="match status" value="1"/>
</dbReference>
<evidence type="ECO:0000256" key="1">
    <source>
        <dbReference type="ARBA" id="ARBA00011065"/>
    </source>
</evidence>
<keyword evidence="3 10" id="KW-0132">Cell division</keyword>
<feature type="region of interest" description="Disordered" evidence="11">
    <location>
        <begin position="103"/>
        <end position="129"/>
    </location>
</feature>
<feature type="region of interest" description="Disordered" evidence="11">
    <location>
        <begin position="256"/>
        <end position="308"/>
    </location>
</feature>
<dbReference type="GO" id="GO:0010971">
    <property type="term" value="P:positive regulation of G2/M transition of mitotic cell cycle"/>
    <property type="evidence" value="ECO:0007669"/>
    <property type="project" value="TreeGrafter"/>
</dbReference>
<dbReference type="GO" id="GO:0110032">
    <property type="term" value="P:positive regulation of G2/MI transition of meiotic cell cycle"/>
    <property type="evidence" value="ECO:0007669"/>
    <property type="project" value="TreeGrafter"/>
</dbReference>
<evidence type="ECO:0000256" key="8">
    <source>
        <dbReference type="ARBA" id="ARBA00051722"/>
    </source>
</evidence>
<sequence length="569" mass="63414">MEMSSPLAAMQPPPLPCGPWGYRRDFPSKPLFASHPKNFNFRDLSMKKPNIDYFSLQPIAGSSPTASLAADMSSNLHVDQSPQLATPRRSLFTSNLMQQLDNRAEDTKTPPVRWEGVTTPPIPSSSPNFVPDSMDMSPLPHKAPFSFAKERFLPSPCPIDTATANAASPMDDDMLSPCGLPAPPPPFPLPQIEEPRPVSSSENRKSILLRPSLAKSKNYSTNTVTFKSQEQNPLPPFKFGAGVDCFTTKMSLDECFTTSSPPERRPISSHLAPSRPKMFERSTSASRASGSPMCAIRKPVGPSARRPTKFRRSLSMYEHPGDVMNAKQEKEDYAPSCLQSVMDVDEVAPPKLPFLASEEPDSLPRISNTTLVEVLDGNYDHLYDKKVIVDCRFEYEYTGGHIDGAVNYCDKDLLGQRLFTPESATTTSNTLIILHCEYSAHRAPLMAKYVRNEDRKVNGHRYPQLTYPEVYILDGGYSSFFESHRSRCFPQQYLRMDAKEHQDKCERGMDKLRQRSKLSRAQTFAVGQRSPGLEESPTAIGRVRSGSNLNLSSDTLSIGRLGTRRMASY</sequence>
<evidence type="ECO:0000256" key="3">
    <source>
        <dbReference type="ARBA" id="ARBA00022618"/>
    </source>
</evidence>